<dbReference type="OrthoDB" id="200954at2759"/>
<evidence type="ECO:0000256" key="4">
    <source>
        <dbReference type="ARBA" id="ARBA00022989"/>
    </source>
</evidence>
<organism evidence="7">
    <name type="scientific">Octopus bimaculoides</name>
    <name type="common">California two-spotted octopus</name>
    <dbReference type="NCBI Taxonomy" id="37653"/>
    <lineage>
        <taxon>Eukaryota</taxon>
        <taxon>Metazoa</taxon>
        <taxon>Spiralia</taxon>
        <taxon>Lophotrochozoa</taxon>
        <taxon>Mollusca</taxon>
        <taxon>Cephalopoda</taxon>
        <taxon>Coleoidea</taxon>
        <taxon>Octopodiformes</taxon>
        <taxon>Octopoda</taxon>
        <taxon>Incirrata</taxon>
        <taxon>Octopodidae</taxon>
        <taxon>Octopus</taxon>
    </lineage>
</organism>
<comment type="subcellular location">
    <subcellularLocation>
        <location evidence="1">Membrane</location>
        <topology evidence="1">Multi-pass membrane protein</topology>
    </subcellularLocation>
</comment>
<dbReference type="PANTHER" id="PTHR12191:SF37">
    <property type="entry name" value="ZINC TRANSPORTER FOI"/>
    <property type="match status" value="1"/>
</dbReference>
<feature type="transmembrane region" description="Helical" evidence="6">
    <location>
        <begin position="96"/>
        <end position="116"/>
    </location>
</feature>
<keyword evidence="4 6" id="KW-1133">Transmembrane helix</keyword>
<dbReference type="AlphaFoldDB" id="A0A0L8FVG4"/>
<feature type="transmembrane region" description="Helical" evidence="6">
    <location>
        <begin position="63"/>
        <end position="84"/>
    </location>
</feature>
<evidence type="ECO:0000256" key="1">
    <source>
        <dbReference type="ARBA" id="ARBA00004141"/>
    </source>
</evidence>
<comment type="similarity">
    <text evidence="2">Belongs to the ZIP transporter (TC 2.A.5) family.</text>
</comment>
<reference evidence="7" key="1">
    <citation type="submission" date="2015-07" db="EMBL/GenBank/DDBJ databases">
        <title>MeaNS - Measles Nucleotide Surveillance Program.</title>
        <authorList>
            <person name="Tran T."/>
            <person name="Druce J."/>
        </authorList>
    </citation>
    <scope>NUCLEOTIDE SEQUENCE</scope>
    <source>
        <strain evidence="7">UCB-OBI-ISO-001</strain>
        <tissue evidence="7">Gonad</tissue>
    </source>
</reference>
<protein>
    <recommendedName>
        <fullName evidence="8">Zinc transporter ZIP14</fullName>
    </recommendedName>
</protein>
<dbReference type="PANTHER" id="PTHR12191">
    <property type="entry name" value="SOLUTE CARRIER FAMILY 39"/>
    <property type="match status" value="1"/>
</dbReference>
<dbReference type="GO" id="GO:0005385">
    <property type="term" value="F:zinc ion transmembrane transporter activity"/>
    <property type="evidence" value="ECO:0007669"/>
    <property type="project" value="TreeGrafter"/>
</dbReference>
<keyword evidence="5 6" id="KW-0472">Membrane</keyword>
<dbReference type="GO" id="GO:0071578">
    <property type="term" value="P:zinc ion import across plasma membrane"/>
    <property type="evidence" value="ECO:0007669"/>
    <property type="project" value="TreeGrafter"/>
</dbReference>
<dbReference type="InterPro" id="IPR050799">
    <property type="entry name" value="ZIP_Transporter"/>
</dbReference>
<feature type="transmembrane region" description="Helical" evidence="6">
    <location>
        <begin position="128"/>
        <end position="149"/>
    </location>
</feature>
<dbReference type="STRING" id="37653.A0A0L8FVG4"/>
<name>A0A0L8FVG4_OCTBM</name>
<dbReference type="OMA" id="ANICKPY"/>
<feature type="transmembrane region" description="Helical" evidence="6">
    <location>
        <begin position="314"/>
        <end position="337"/>
    </location>
</feature>
<feature type="transmembrane region" description="Helical" evidence="6">
    <location>
        <begin position="282"/>
        <end position="302"/>
    </location>
</feature>
<evidence type="ECO:0000256" key="6">
    <source>
        <dbReference type="SAM" id="Phobius"/>
    </source>
</evidence>
<feature type="transmembrane region" description="Helical" evidence="6">
    <location>
        <begin position="254"/>
        <end position="276"/>
    </location>
</feature>
<dbReference type="GO" id="GO:0140410">
    <property type="term" value="F:monoatomic cation:bicarbonate symporter activity"/>
    <property type="evidence" value="ECO:0007669"/>
    <property type="project" value="TreeGrafter"/>
</dbReference>
<proteinExistence type="inferred from homology"/>
<evidence type="ECO:0000313" key="7">
    <source>
        <dbReference type="EMBL" id="KOF68425.1"/>
    </source>
</evidence>
<dbReference type="Pfam" id="PF02535">
    <property type="entry name" value="Zip"/>
    <property type="match status" value="1"/>
</dbReference>
<evidence type="ECO:0000256" key="5">
    <source>
        <dbReference type="ARBA" id="ARBA00023136"/>
    </source>
</evidence>
<evidence type="ECO:0000256" key="2">
    <source>
        <dbReference type="ARBA" id="ARBA00006939"/>
    </source>
</evidence>
<dbReference type="InterPro" id="IPR003689">
    <property type="entry name" value="ZIP"/>
</dbReference>
<dbReference type="GO" id="GO:0030003">
    <property type="term" value="P:intracellular monoatomic cation homeostasis"/>
    <property type="evidence" value="ECO:0007669"/>
    <property type="project" value="TreeGrafter"/>
</dbReference>
<sequence length="343" mass="37542">MYILQCVPLESFLKLFSKRPNQTFLKTEFEALLPALVYRLQVEQCAINTDSKNKIGPTTFQTWMYGIGFSLLVCTVSMIGSILVPFMDSPYFTRGLQFLVGMGASCLYGTAMIILIPHSIEMDITVEYLAKITVVSFTILLLNCGGNILKCLFKRRKEVPKDAEVQNHPMVSSDQKHGHTHEARSDTPGTVGWVVLIGDMLHNFLDGVSMGAAFSTDITTGFSISLAIICEELPHELADIAILVSSGLRIRKALLYNFLAALPCVLGLVVGILIGGQTATGTWIFAATGGLFLYISLGIIIPEMRSVSHKMNELKVHCLHISGLTFGFSIVIILALYGDNISV</sequence>
<dbReference type="EMBL" id="KQ426301">
    <property type="protein sequence ID" value="KOF68425.1"/>
    <property type="molecule type" value="Genomic_DNA"/>
</dbReference>
<evidence type="ECO:0008006" key="8">
    <source>
        <dbReference type="Google" id="ProtNLM"/>
    </source>
</evidence>
<accession>A0A0L8FVG4</accession>
<gene>
    <name evidence="7" type="ORF">OCBIM_22007339mg</name>
</gene>
<keyword evidence="3 6" id="KW-0812">Transmembrane</keyword>
<dbReference type="GO" id="GO:0005886">
    <property type="term" value="C:plasma membrane"/>
    <property type="evidence" value="ECO:0007669"/>
    <property type="project" value="TreeGrafter"/>
</dbReference>
<evidence type="ECO:0000256" key="3">
    <source>
        <dbReference type="ARBA" id="ARBA00022692"/>
    </source>
</evidence>